<name>A0ABV7G176_9PROT</name>
<organism evidence="2 3">
    <name type="scientific">Teichococcus globiformis</name>
    <dbReference type="NCBI Taxonomy" id="2307229"/>
    <lineage>
        <taxon>Bacteria</taxon>
        <taxon>Pseudomonadati</taxon>
        <taxon>Pseudomonadota</taxon>
        <taxon>Alphaproteobacteria</taxon>
        <taxon>Acetobacterales</taxon>
        <taxon>Roseomonadaceae</taxon>
        <taxon>Roseomonas</taxon>
    </lineage>
</organism>
<dbReference type="Proteomes" id="UP001595593">
    <property type="component" value="Unassembled WGS sequence"/>
</dbReference>
<accession>A0ABV7G176</accession>
<dbReference type="RefSeq" id="WP_379595282.1">
    <property type="nucleotide sequence ID" value="NZ_JBHRTN010000008.1"/>
</dbReference>
<keyword evidence="3" id="KW-1185">Reference proteome</keyword>
<proteinExistence type="predicted"/>
<dbReference type="EMBL" id="JBHRTN010000008">
    <property type="protein sequence ID" value="MFC3124855.1"/>
    <property type="molecule type" value="Genomic_DNA"/>
</dbReference>
<comment type="caution">
    <text evidence="2">The sequence shown here is derived from an EMBL/GenBank/DDBJ whole genome shotgun (WGS) entry which is preliminary data.</text>
</comment>
<sequence length="77" mass="8362">MSAPISSSRLPAAWLSPASAARPGPWAGVLRCILRTVRTRQQLAALDERLLRDIGMSPGDALAEVNRLPWDVVSRRG</sequence>
<protein>
    <submittedName>
        <fullName evidence="2">DUF1127 domain-containing protein</fullName>
    </submittedName>
</protein>
<reference evidence="3" key="1">
    <citation type="journal article" date="2019" name="Int. J. Syst. Evol. Microbiol.">
        <title>The Global Catalogue of Microorganisms (GCM) 10K type strain sequencing project: providing services to taxonomists for standard genome sequencing and annotation.</title>
        <authorList>
            <consortium name="The Broad Institute Genomics Platform"/>
            <consortium name="The Broad Institute Genome Sequencing Center for Infectious Disease"/>
            <person name="Wu L."/>
            <person name="Ma J."/>
        </authorList>
    </citation>
    <scope>NUCLEOTIDE SEQUENCE [LARGE SCALE GENOMIC DNA]</scope>
    <source>
        <strain evidence="3">KCTC 52094</strain>
    </source>
</reference>
<dbReference type="InterPro" id="IPR009506">
    <property type="entry name" value="YjiS-like"/>
</dbReference>
<evidence type="ECO:0000259" key="1">
    <source>
        <dbReference type="Pfam" id="PF06568"/>
    </source>
</evidence>
<dbReference type="Pfam" id="PF06568">
    <property type="entry name" value="YjiS-like"/>
    <property type="match status" value="1"/>
</dbReference>
<feature type="domain" description="YjiS-like" evidence="1">
    <location>
        <begin position="38"/>
        <end position="61"/>
    </location>
</feature>
<evidence type="ECO:0000313" key="3">
    <source>
        <dbReference type="Proteomes" id="UP001595593"/>
    </source>
</evidence>
<gene>
    <name evidence="2" type="ORF">ACFOD4_07275</name>
</gene>
<evidence type="ECO:0000313" key="2">
    <source>
        <dbReference type="EMBL" id="MFC3124855.1"/>
    </source>
</evidence>